<dbReference type="GO" id="GO:0016757">
    <property type="term" value="F:glycosyltransferase activity"/>
    <property type="evidence" value="ECO:0007669"/>
    <property type="project" value="TreeGrafter"/>
</dbReference>
<dbReference type="Gene3D" id="3.40.50.2000">
    <property type="entry name" value="Glycogen Phosphorylase B"/>
    <property type="match status" value="2"/>
</dbReference>
<dbReference type="RefSeq" id="WP_062044995.1">
    <property type="nucleotide sequence ID" value="NZ_DF968183.1"/>
</dbReference>
<dbReference type="Pfam" id="PF00534">
    <property type="entry name" value="Glycos_transf_1"/>
    <property type="match status" value="1"/>
</dbReference>
<proteinExistence type="predicted"/>
<evidence type="ECO:0000256" key="1">
    <source>
        <dbReference type="ARBA" id="ARBA00022679"/>
    </source>
</evidence>
<dbReference type="AlphaFoldDB" id="A0A0S7BVG9"/>
<dbReference type="InterPro" id="IPR028098">
    <property type="entry name" value="Glyco_trans_4-like_N"/>
</dbReference>
<organism evidence="4">
    <name type="scientific">Lentimicrobium saccharophilum</name>
    <dbReference type="NCBI Taxonomy" id="1678841"/>
    <lineage>
        <taxon>Bacteria</taxon>
        <taxon>Pseudomonadati</taxon>
        <taxon>Bacteroidota</taxon>
        <taxon>Bacteroidia</taxon>
        <taxon>Bacteroidales</taxon>
        <taxon>Lentimicrobiaceae</taxon>
        <taxon>Lentimicrobium</taxon>
    </lineage>
</organism>
<protein>
    <submittedName>
        <fullName evidence="4">Glycosyltransferase</fullName>
    </submittedName>
</protein>
<evidence type="ECO:0000259" key="3">
    <source>
        <dbReference type="Pfam" id="PF13439"/>
    </source>
</evidence>
<accession>A0A0S7BVG9</accession>
<dbReference type="Proteomes" id="UP000053091">
    <property type="component" value="Unassembled WGS sequence"/>
</dbReference>
<feature type="domain" description="Glycosyl transferase family 1" evidence="2">
    <location>
        <begin position="224"/>
        <end position="367"/>
    </location>
</feature>
<dbReference type="SUPFAM" id="SSF53756">
    <property type="entry name" value="UDP-Glycosyltransferase/glycogen phosphorylase"/>
    <property type="match status" value="1"/>
</dbReference>
<gene>
    <name evidence="4" type="ORF">TBC1_12804</name>
</gene>
<dbReference type="EMBL" id="DF968183">
    <property type="protein sequence ID" value="GAP44988.1"/>
    <property type="molecule type" value="Genomic_DNA"/>
</dbReference>
<dbReference type="OrthoDB" id="9768685at2"/>
<sequence>MIIQQINTTLRTVAPGRIAEEIGEILVDTGHTSYIGYGRKLRPSASKLIKIGSGFDQSLHGITTRLFDMHGFGSRFATVRFVKKVSLINPDLIHLHNLHGYYLNIEVLFNYLKKIQKPVIWTLHDCWPFTGHCSYFDYVGCNKWKSECYSCPNRMAYPRSLVVDNSRVNFIKKKHLFSGLEKLTFVAPSAWMAGLLKQSFLSGYPVEIIHNGVDVNVFRPSRQREKLKRRYGVSGRNVILGVASIWDRRKGLSDFIKLSSMLSEDQVIILVGLKKSQIKDLPGNVIGIRRTESLNDLAELYSMADVFVNPTFVDNFPTTNIEALACGTPVITYRTGGSPEAVDDNTGLIVEKGDVKRLFESINKTLDVGKGVYEDFCRKRAVENFNKLSKNTEYIRLYESVLSN</sequence>
<name>A0A0S7BVG9_9BACT</name>
<dbReference type="GO" id="GO:0009103">
    <property type="term" value="P:lipopolysaccharide biosynthetic process"/>
    <property type="evidence" value="ECO:0007669"/>
    <property type="project" value="TreeGrafter"/>
</dbReference>
<dbReference type="Pfam" id="PF13439">
    <property type="entry name" value="Glyco_transf_4"/>
    <property type="match status" value="1"/>
</dbReference>
<dbReference type="PANTHER" id="PTHR46401">
    <property type="entry name" value="GLYCOSYLTRANSFERASE WBBK-RELATED"/>
    <property type="match status" value="1"/>
</dbReference>
<dbReference type="PANTHER" id="PTHR46401:SF2">
    <property type="entry name" value="GLYCOSYLTRANSFERASE WBBK-RELATED"/>
    <property type="match status" value="1"/>
</dbReference>
<feature type="domain" description="Glycosyltransferase subfamily 4-like N-terminal" evidence="3">
    <location>
        <begin position="77"/>
        <end position="216"/>
    </location>
</feature>
<keyword evidence="1 4" id="KW-0808">Transferase</keyword>
<evidence type="ECO:0000313" key="4">
    <source>
        <dbReference type="EMBL" id="GAP44988.1"/>
    </source>
</evidence>
<dbReference type="PATRIC" id="fig|1678841.3.peg.3560"/>
<keyword evidence="5" id="KW-1185">Reference proteome</keyword>
<dbReference type="InterPro" id="IPR001296">
    <property type="entry name" value="Glyco_trans_1"/>
</dbReference>
<reference evidence="4" key="1">
    <citation type="journal article" date="2015" name="Genome Announc.">
        <title>Draft Genome Sequence of Bacteroidales Strain TBC1, a Novel Isolate from a Methanogenic Wastewater Treatment System.</title>
        <authorList>
            <person name="Tourlousse D.M."/>
            <person name="Matsuura N."/>
            <person name="Sun L."/>
            <person name="Toyonaga M."/>
            <person name="Kuroda K."/>
            <person name="Ohashi A."/>
            <person name="Cruz R."/>
            <person name="Yamaguchi T."/>
            <person name="Sekiguchi Y."/>
        </authorList>
    </citation>
    <scope>NUCLEOTIDE SEQUENCE [LARGE SCALE GENOMIC DNA]</scope>
    <source>
        <strain evidence="4">TBC1</strain>
    </source>
</reference>
<evidence type="ECO:0000259" key="2">
    <source>
        <dbReference type="Pfam" id="PF00534"/>
    </source>
</evidence>
<evidence type="ECO:0000313" key="5">
    <source>
        <dbReference type="Proteomes" id="UP000053091"/>
    </source>
</evidence>
<dbReference type="STRING" id="1678841.TBC1_12804"/>